<evidence type="ECO:0000313" key="11">
    <source>
        <dbReference type="Proteomes" id="UP000507470"/>
    </source>
</evidence>
<dbReference type="EMBL" id="CACVKT020003965">
    <property type="protein sequence ID" value="CAC5387058.1"/>
    <property type="molecule type" value="Genomic_DNA"/>
</dbReference>
<dbReference type="SMART" id="SM00408">
    <property type="entry name" value="IGc2"/>
    <property type="match status" value="4"/>
</dbReference>
<feature type="domain" description="Tyrosine specific protein phosphatases" evidence="7">
    <location>
        <begin position="939"/>
        <end position="1014"/>
    </location>
</feature>
<dbReference type="SMART" id="SM00194">
    <property type="entry name" value="PTPc"/>
    <property type="match status" value="1"/>
</dbReference>
<dbReference type="Gene3D" id="3.90.190.10">
    <property type="entry name" value="Protein tyrosine phosphatase superfamily"/>
    <property type="match status" value="2"/>
</dbReference>
<keyword evidence="5" id="KW-0175">Coiled coil</keyword>
<dbReference type="PRINTS" id="PR00700">
    <property type="entry name" value="PRTYPHPHTASE"/>
</dbReference>
<dbReference type="GO" id="GO:0004725">
    <property type="term" value="F:protein tyrosine phosphatase activity"/>
    <property type="evidence" value="ECO:0007669"/>
    <property type="project" value="UniProtKB-EC"/>
</dbReference>
<proteinExistence type="inferred from homology"/>
<gene>
    <name evidence="10" type="ORF">MCOR_22434</name>
</gene>
<organism evidence="10 11">
    <name type="scientific">Mytilus coruscus</name>
    <name type="common">Sea mussel</name>
    <dbReference type="NCBI Taxonomy" id="42192"/>
    <lineage>
        <taxon>Eukaryota</taxon>
        <taxon>Metazoa</taxon>
        <taxon>Spiralia</taxon>
        <taxon>Lophotrochozoa</taxon>
        <taxon>Mollusca</taxon>
        <taxon>Bivalvia</taxon>
        <taxon>Autobranchia</taxon>
        <taxon>Pteriomorphia</taxon>
        <taxon>Mytilida</taxon>
        <taxon>Mytiloidea</taxon>
        <taxon>Mytilidae</taxon>
        <taxon>Mytilinae</taxon>
        <taxon>Mytilus</taxon>
    </lineage>
</organism>
<dbReference type="CDD" id="cd00096">
    <property type="entry name" value="Ig"/>
    <property type="match status" value="1"/>
</dbReference>
<evidence type="ECO:0000256" key="4">
    <source>
        <dbReference type="ARBA" id="ARBA00051722"/>
    </source>
</evidence>
<keyword evidence="2" id="KW-0904">Protein phosphatase</keyword>
<dbReference type="InterPro" id="IPR013098">
    <property type="entry name" value="Ig_I-set"/>
</dbReference>
<dbReference type="Pfam" id="PF00102">
    <property type="entry name" value="Y_phosphatase"/>
    <property type="match status" value="2"/>
</dbReference>
<feature type="domain" description="Ig-like" evidence="8">
    <location>
        <begin position="560"/>
        <end position="657"/>
    </location>
</feature>
<dbReference type="Pfam" id="PF13927">
    <property type="entry name" value="Ig_3"/>
    <property type="match status" value="3"/>
</dbReference>
<dbReference type="PROSITE" id="PS50835">
    <property type="entry name" value="IG_LIKE"/>
    <property type="match status" value="4"/>
</dbReference>
<dbReference type="PROSITE" id="PS00383">
    <property type="entry name" value="TYR_PHOSPHATASE_1"/>
    <property type="match status" value="1"/>
</dbReference>
<dbReference type="Proteomes" id="UP000507470">
    <property type="component" value="Unassembled WGS sequence"/>
</dbReference>
<dbReference type="AlphaFoldDB" id="A0A6J8BSU4"/>
<dbReference type="PROSITE" id="PS50055">
    <property type="entry name" value="TYR_PHOSPHATASE_PTP"/>
    <property type="match status" value="1"/>
</dbReference>
<dbReference type="InterPro" id="IPR003598">
    <property type="entry name" value="Ig_sub2"/>
</dbReference>
<feature type="domain" description="Reverse transcriptase" evidence="9">
    <location>
        <begin position="222"/>
        <end position="477"/>
    </location>
</feature>
<dbReference type="InterPro" id="IPR000477">
    <property type="entry name" value="RT_dom"/>
</dbReference>
<dbReference type="OrthoDB" id="10253954at2759"/>
<comment type="similarity">
    <text evidence="1">Belongs to the protein-tyrosine phosphatase family. Receptor class 2A subfamily.</text>
</comment>
<comment type="catalytic activity">
    <reaction evidence="4">
        <text>O-phospho-L-tyrosyl-[protein] + H2O = L-tyrosyl-[protein] + phosphate</text>
        <dbReference type="Rhea" id="RHEA:10684"/>
        <dbReference type="Rhea" id="RHEA-COMP:10136"/>
        <dbReference type="Rhea" id="RHEA-COMP:20101"/>
        <dbReference type="ChEBI" id="CHEBI:15377"/>
        <dbReference type="ChEBI" id="CHEBI:43474"/>
        <dbReference type="ChEBI" id="CHEBI:46858"/>
        <dbReference type="ChEBI" id="CHEBI:61978"/>
        <dbReference type="EC" id="3.1.3.48"/>
    </reaction>
</comment>
<dbReference type="Pfam" id="PF07679">
    <property type="entry name" value="I-set"/>
    <property type="match status" value="1"/>
</dbReference>
<dbReference type="InterPro" id="IPR003599">
    <property type="entry name" value="Ig_sub"/>
</dbReference>
<dbReference type="InterPro" id="IPR000242">
    <property type="entry name" value="PTP_cat"/>
</dbReference>
<protein>
    <submittedName>
        <fullName evidence="10">Uncharacterized protein</fullName>
    </submittedName>
</protein>
<dbReference type="SUPFAM" id="SSF48726">
    <property type="entry name" value="Immunoglobulin"/>
    <property type="match status" value="4"/>
</dbReference>
<dbReference type="InterPro" id="IPR007110">
    <property type="entry name" value="Ig-like_dom"/>
</dbReference>
<evidence type="ECO:0000313" key="10">
    <source>
        <dbReference type="EMBL" id="CAC5387058.1"/>
    </source>
</evidence>
<dbReference type="InterPro" id="IPR000387">
    <property type="entry name" value="Tyr_Pase_dom"/>
</dbReference>
<dbReference type="InterPro" id="IPR050348">
    <property type="entry name" value="Protein-Tyr_Phosphatase"/>
</dbReference>
<evidence type="ECO:0000256" key="1">
    <source>
        <dbReference type="ARBA" id="ARBA00010504"/>
    </source>
</evidence>
<feature type="domain" description="Ig-like" evidence="8">
    <location>
        <begin position="748"/>
        <end position="839"/>
    </location>
</feature>
<dbReference type="PANTHER" id="PTHR19134">
    <property type="entry name" value="RECEPTOR-TYPE TYROSINE-PROTEIN PHOSPHATASE"/>
    <property type="match status" value="1"/>
</dbReference>
<dbReference type="InterPro" id="IPR036179">
    <property type="entry name" value="Ig-like_dom_sf"/>
</dbReference>
<dbReference type="InterPro" id="IPR029021">
    <property type="entry name" value="Prot-tyrosine_phosphatase-like"/>
</dbReference>
<accession>A0A6J8BSU4</accession>
<evidence type="ECO:0000256" key="2">
    <source>
        <dbReference type="ARBA" id="ARBA00022912"/>
    </source>
</evidence>
<evidence type="ECO:0000256" key="3">
    <source>
        <dbReference type="ARBA" id="ARBA00023170"/>
    </source>
</evidence>
<dbReference type="SUPFAM" id="SSF56672">
    <property type="entry name" value="DNA/RNA polymerases"/>
    <property type="match status" value="1"/>
</dbReference>
<evidence type="ECO:0000259" key="7">
    <source>
        <dbReference type="PROSITE" id="PS50056"/>
    </source>
</evidence>
<dbReference type="PANTHER" id="PTHR19134:SF561">
    <property type="entry name" value="PROTEIN TYROSINE PHOSPHATASE 36E, ISOFORM A"/>
    <property type="match status" value="1"/>
</dbReference>
<dbReference type="Pfam" id="PF00078">
    <property type="entry name" value="RVT_1"/>
    <property type="match status" value="1"/>
</dbReference>
<keyword evidence="2" id="KW-0378">Hydrolase</keyword>
<evidence type="ECO:0000259" key="6">
    <source>
        <dbReference type="PROSITE" id="PS50055"/>
    </source>
</evidence>
<feature type="domain" description="Ig-like" evidence="8">
    <location>
        <begin position="481"/>
        <end position="551"/>
    </location>
</feature>
<dbReference type="InterPro" id="IPR043502">
    <property type="entry name" value="DNA/RNA_pol_sf"/>
</dbReference>
<evidence type="ECO:0000259" key="8">
    <source>
        <dbReference type="PROSITE" id="PS50835"/>
    </source>
</evidence>
<evidence type="ECO:0000259" key="9">
    <source>
        <dbReference type="PROSITE" id="PS50878"/>
    </source>
</evidence>
<dbReference type="SUPFAM" id="SSF52799">
    <property type="entry name" value="(Phosphotyrosine protein) phosphatases II"/>
    <property type="match status" value="2"/>
</dbReference>
<dbReference type="InterPro" id="IPR003595">
    <property type="entry name" value="Tyr_Pase_cat"/>
</dbReference>
<dbReference type="SMART" id="SM00409">
    <property type="entry name" value="IG"/>
    <property type="match status" value="4"/>
</dbReference>
<feature type="coiled-coil region" evidence="5">
    <location>
        <begin position="893"/>
        <end position="920"/>
    </location>
</feature>
<dbReference type="Gene3D" id="2.60.40.10">
    <property type="entry name" value="Immunoglobulins"/>
    <property type="match status" value="4"/>
</dbReference>
<reference evidence="10 11" key="1">
    <citation type="submission" date="2020-06" db="EMBL/GenBank/DDBJ databases">
        <authorList>
            <person name="Li R."/>
            <person name="Bekaert M."/>
        </authorList>
    </citation>
    <scope>NUCLEOTIDE SEQUENCE [LARGE SCALE GENOMIC DNA]</scope>
    <source>
        <strain evidence="11">wild</strain>
    </source>
</reference>
<dbReference type="InterPro" id="IPR013783">
    <property type="entry name" value="Ig-like_fold"/>
</dbReference>
<dbReference type="InterPro" id="IPR016130">
    <property type="entry name" value="Tyr_Pase_AS"/>
</dbReference>
<feature type="domain" description="Tyrosine-protein phosphatase" evidence="6">
    <location>
        <begin position="873"/>
        <end position="1024"/>
    </location>
</feature>
<keyword evidence="11" id="KW-1185">Reference proteome</keyword>
<feature type="domain" description="Ig-like" evidence="8">
    <location>
        <begin position="659"/>
        <end position="743"/>
    </location>
</feature>
<sequence length="1122" mass="127053">MHNACNEAIPNYNKSITTKSTGKSLWNKNISEASKITKEKHALWKNGGAPKDKNNPLKSQLTTAKRLLRKAHRQAYASQREKLANQIMTASSSDNKLFHKLLRTQRSDGNRFTKTLRRDNQMAETNEDILHMWTDYFYELSNPDYKQDFDYEKYELSTLQNTIIEKIEKGKAKIEPIREEEIHDAVKRLKNGKSSDIDGISAEHYKNAETELLPLILHILNTVTEQLDIPQMLKGGIMTPVLKKNKDRQNPANYRGITVTKIFTKILQCVLKSRIDIKIHQIQNQLQRGFTEAIPMIFAAFLASEAIIQSSEDDQEVLLLTLDAEKAFDKLEHEILFNKVYHYGIDGDMWILLRNMYREMSIRIKWDDLVSDKISVNQGIQQGAKLSTSLYKCYNNAILDSVTESGLGCHMGTIGIATPTCADDILVLANSECELQGIMDIVYHHTQRDLVKINPQKSDLVCYNTKQDRVVNIGNSQIEPPTVSAVAQEYRPIRGRTVTLTCYINNGTRMWWTRLKGRTEIGIDSYNSTGRATSSLTIRNIQEVDDGDYRCYGENYFGRPKVSLEGKSEITTGSDSTFKCSFSDSQPSIQSILWRKGVGAKSEQTTLVDGDKYVIQKNLSSTTLQVKSVTINDADTYTCVAINIYSEGIGFFSLSVGSPPLVNISRDFYITEVGNDINISCSIRNVPESYKATMFWKHRSRRLTSNKYKPFLIISNSKLDDAGNYSCHVNNKYGRANDSTELKVLYIPLVSLPNKIIEVIKGSDTMLDCCYDSFPKPTKIYWKKDDEIIELSYSTRTKYNGSSVEMPVLDIYDTTQSDAGNYVCFVKNSIGIGYSKTLQLIVKGRGNTDNGLYLNVGIVSTSAAENIKPPTVPNITGDNEYYNLSDVKSSCIKMEDLKQYIEKKQRNEELKNEYKTSKKRKVTQYHFTAWPDHGTPDPLYLVLFHRHVMADTKAGHSGPLLVHCSAGIGRTGTYIALDALFEEGRTTEFLDIFKFLKKMRYSRMNMIQTPMLNAKKDDQNQNQYNAAMSTTNLAKNRNKDVLPMDDMRVYLVSYGKGRSDYINAVQVPDEKPRQVVLFQAICSSIPDPAVLCKLADLISTRATMSNDPITIVSSNCYNLSVF</sequence>
<keyword evidence="3" id="KW-0675">Receptor</keyword>
<evidence type="ECO:0000256" key="5">
    <source>
        <dbReference type="SAM" id="Coils"/>
    </source>
</evidence>
<name>A0A6J8BSU4_MYTCO</name>
<dbReference type="PROSITE" id="PS50056">
    <property type="entry name" value="TYR_PHOSPHATASE_2"/>
    <property type="match status" value="1"/>
</dbReference>
<dbReference type="PROSITE" id="PS50878">
    <property type="entry name" value="RT_POL"/>
    <property type="match status" value="1"/>
</dbReference>
<dbReference type="SMART" id="SM00404">
    <property type="entry name" value="PTPc_motif"/>
    <property type="match status" value="1"/>
</dbReference>
<dbReference type="CDD" id="cd00047">
    <property type="entry name" value="PTPc"/>
    <property type="match status" value="1"/>
</dbReference>